<feature type="compositionally biased region" description="Basic and acidic residues" evidence="3">
    <location>
        <begin position="202"/>
        <end position="213"/>
    </location>
</feature>
<dbReference type="PANTHER" id="PTHR43774:SF1">
    <property type="entry name" value="PEPTIDE METHIONINE SULFOXIDE REDUCTASE MSRA 2"/>
    <property type="match status" value="1"/>
</dbReference>
<feature type="region of interest" description="Disordered" evidence="3">
    <location>
        <begin position="202"/>
        <end position="223"/>
    </location>
</feature>
<dbReference type="STRING" id="660517.SAMN04487946_10988"/>
<sequence>MTLTPATIRDYDARAADREATDTATFGLGCFWGPDAQFGTMDGVVRTRVGYAGGSKSNPSYHSLGDHTEVVQVDFDPAVVTYRDLVEVAFEEHNPQAQPPKTQYENVVFAETAAQRDAIGAVLAAAGRTADDVETRIERLSRFYPAEDYHQKYRLRSASFFMSAFEEASYSDEDLRESPFAATLNGYVDEFAELAVPRARVDSASEPTLDGRKAGLGHPALAV</sequence>
<dbReference type="RefSeq" id="WP_089768034.1">
    <property type="nucleotide sequence ID" value="NZ_FNPB01000009.1"/>
</dbReference>
<evidence type="ECO:0000313" key="6">
    <source>
        <dbReference type="Proteomes" id="UP000199170"/>
    </source>
</evidence>
<feature type="domain" description="Peptide methionine sulphoxide reductase MsrA" evidence="4">
    <location>
        <begin position="23"/>
        <end position="156"/>
    </location>
</feature>
<protein>
    <recommendedName>
        <fullName evidence="1">peptide-methionine (S)-S-oxide reductase</fullName>
        <ecNumber evidence="1">1.8.4.11</ecNumber>
    </recommendedName>
</protein>
<dbReference type="OrthoDB" id="336560at2157"/>
<dbReference type="Gene3D" id="3.30.1060.10">
    <property type="entry name" value="Peptide methionine sulphoxide reductase MsrA"/>
    <property type="match status" value="1"/>
</dbReference>
<gene>
    <name evidence="5" type="ORF">SAMN04487946_10988</name>
</gene>
<dbReference type="Pfam" id="PF01625">
    <property type="entry name" value="PMSR"/>
    <property type="match status" value="1"/>
</dbReference>
<name>A0A1H3IAB9_9EURY</name>
<dbReference type="SUPFAM" id="SSF55068">
    <property type="entry name" value="Peptide methionine sulfoxide reductase"/>
    <property type="match status" value="1"/>
</dbReference>
<evidence type="ECO:0000256" key="3">
    <source>
        <dbReference type="SAM" id="MobiDB-lite"/>
    </source>
</evidence>
<keyword evidence="6" id="KW-1185">Reference proteome</keyword>
<dbReference type="InterPro" id="IPR036509">
    <property type="entry name" value="Met_Sox_Rdtase_MsrA_sf"/>
</dbReference>
<evidence type="ECO:0000256" key="1">
    <source>
        <dbReference type="ARBA" id="ARBA00012502"/>
    </source>
</evidence>
<dbReference type="AlphaFoldDB" id="A0A1H3IAB9"/>
<dbReference type="PANTHER" id="PTHR43774">
    <property type="entry name" value="PEPTIDE METHIONINE SULFOXIDE REDUCTASE"/>
    <property type="match status" value="1"/>
</dbReference>
<dbReference type="Proteomes" id="UP000199170">
    <property type="component" value="Unassembled WGS sequence"/>
</dbReference>
<evidence type="ECO:0000313" key="5">
    <source>
        <dbReference type="EMBL" id="SDY24601.1"/>
    </source>
</evidence>
<dbReference type="EC" id="1.8.4.11" evidence="1"/>
<keyword evidence="2" id="KW-0560">Oxidoreductase</keyword>
<dbReference type="InterPro" id="IPR002569">
    <property type="entry name" value="Met_Sox_Rdtase_MsrA_dom"/>
</dbReference>
<proteinExistence type="predicted"/>
<accession>A0A1H3IAB9</accession>
<dbReference type="GO" id="GO:0008113">
    <property type="term" value="F:peptide-methionine (S)-S-oxide reductase activity"/>
    <property type="evidence" value="ECO:0007669"/>
    <property type="project" value="UniProtKB-EC"/>
</dbReference>
<reference evidence="6" key="1">
    <citation type="submission" date="2016-10" db="EMBL/GenBank/DDBJ databases">
        <authorList>
            <person name="Varghese N."/>
            <person name="Submissions S."/>
        </authorList>
    </citation>
    <scope>NUCLEOTIDE SEQUENCE [LARGE SCALE GENOMIC DNA]</scope>
    <source>
        <strain evidence="6">CGMCC 1.10118</strain>
    </source>
</reference>
<dbReference type="EMBL" id="FNPB01000009">
    <property type="protein sequence ID" value="SDY24601.1"/>
    <property type="molecule type" value="Genomic_DNA"/>
</dbReference>
<dbReference type="NCBIfam" id="TIGR00401">
    <property type="entry name" value="msrA"/>
    <property type="match status" value="1"/>
</dbReference>
<evidence type="ECO:0000259" key="4">
    <source>
        <dbReference type="Pfam" id="PF01625"/>
    </source>
</evidence>
<organism evidence="5 6">
    <name type="scientific">Halobellus clavatus</name>
    <dbReference type="NCBI Taxonomy" id="660517"/>
    <lineage>
        <taxon>Archaea</taxon>
        <taxon>Methanobacteriati</taxon>
        <taxon>Methanobacteriota</taxon>
        <taxon>Stenosarchaea group</taxon>
        <taxon>Halobacteria</taxon>
        <taxon>Halobacteriales</taxon>
        <taxon>Haloferacaceae</taxon>
        <taxon>Halobellus</taxon>
    </lineage>
</organism>
<evidence type="ECO:0000256" key="2">
    <source>
        <dbReference type="ARBA" id="ARBA00023002"/>
    </source>
</evidence>